<sequence>MVHPPISRVLEQITAVLQVCLMVQEEGKSEDLAKQAAAEAAVHSLVQSKKASVQSGVGRYASCRQLILPLACMYTIERRCPIKLDFRVQFRRTNILKKRAVNIGIKLYTKLPIQIRKVEKIRTYKNELASYLLQRTIYSVDVFYELHLYCVVKPSLFRWFR</sequence>
<protein>
    <submittedName>
        <fullName evidence="1">Uncharacterized protein</fullName>
    </submittedName>
</protein>
<reference evidence="1 2" key="1">
    <citation type="journal article" date="2014" name="Nat. Commun.">
        <title>Molecular traces of alternative social organization in a termite genome.</title>
        <authorList>
            <person name="Terrapon N."/>
            <person name="Li C."/>
            <person name="Robertson H.M."/>
            <person name="Ji L."/>
            <person name="Meng X."/>
            <person name="Booth W."/>
            <person name="Chen Z."/>
            <person name="Childers C.P."/>
            <person name="Glastad K.M."/>
            <person name="Gokhale K."/>
            <person name="Gowin J."/>
            <person name="Gronenberg W."/>
            <person name="Hermansen R.A."/>
            <person name="Hu H."/>
            <person name="Hunt B.G."/>
            <person name="Huylmans A.K."/>
            <person name="Khalil S.M."/>
            <person name="Mitchell R.D."/>
            <person name="Munoz-Torres M.C."/>
            <person name="Mustard J.A."/>
            <person name="Pan H."/>
            <person name="Reese J.T."/>
            <person name="Scharf M.E."/>
            <person name="Sun F."/>
            <person name="Vogel H."/>
            <person name="Xiao J."/>
            <person name="Yang W."/>
            <person name="Yang Z."/>
            <person name="Yang Z."/>
            <person name="Zhou J."/>
            <person name="Zhu J."/>
            <person name="Brent C.S."/>
            <person name="Elsik C.G."/>
            <person name="Goodisman M.A."/>
            <person name="Liberles D.A."/>
            <person name="Roe R.M."/>
            <person name="Vargo E.L."/>
            <person name="Vilcinskas A."/>
            <person name="Wang J."/>
            <person name="Bornberg-Bauer E."/>
            <person name="Korb J."/>
            <person name="Zhang G."/>
            <person name="Liebig J."/>
        </authorList>
    </citation>
    <scope>NUCLEOTIDE SEQUENCE [LARGE SCALE GENOMIC DNA]</scope>
    <source>
        <tissue evidence="1">Whole organism</tissue>
    </source>
</reference>
<dbReference type="EMBL" id="KK853190">
    <property type="protein sequence ID" value="KDR10043.1"/>
    <property type="molecule type" value="Genomic_DNA"/>
</dbReference>
<dbReference type="InParanoid" id="A0A067QL95"/>
<gene>
    <name evidence="1" type="ORF">L798_00309</name>
</gene>
<dbReference type="Proteomes" id="UP000027135">
    <property type="component" value="Unassembled WGS sequence"/>
</dbReference>
<evidence type="ECO:0000313" key="1">
    <source>
        <dbReference type="EMBL" id="KDR10043.1"/>
    </source>
</evidence>
<organism evidence="1 2">
    <name type="scientific">Zootermopsis nevadensis</name>
    <name type="common">Dampwood termite</name>
    <dbReference type="NCBI Taxonomy" id="136037"/>
    <lineage>
        <taxon>Eukaryota</taxon>
        <taxon>Metazoa</taxon>
        <taxon>Ecdysozoa</taxon>
        <taxon>Arthropoda</taxon>
        <taxon>Hexapoda</taxon>
        <taxon>Insecta</taxon>
        <taxon>Pterygota</taxon>
        <taxon>Neoptera</taxon>
        <taxon>Polyneoptera</taxon>
        <taxon>Dictyoptera</taxon>
        <taxon>Blattodea</taxon>
        <taxon>Blattoidea</taxon>
        <taxon>Termitoidae</taxon>
        <taxon>Termopsidae</taxon>
        <taxon>Zootermopsis</taxon>
    </lineage>
</organism>
<name>A0A067QL95_ZOONE</name>
<dbReference type="AlphaFoldDB" id="A0A067QL95"/>
<keyword evidence="2" id="KW-1185">Reference proteome</keyword>
<evidence type="ECO:0000313" key="2">
    <source>
        <dbReference type="Proteomes" id="UP000027135"/>
    </source>
</evidence>
<accession>A0A067QL95</accession>
<proteinExistence type="predicted"/>